<keyword evidence="1" id="KW-0812">Transmembrane</keyword>
<evidence type="ECO:0000256" key="1">
    <source>
        <dbReference type="SAM" id="Phobius"/>
    </source>
</evidence>
<organism evidence="3 4">
    <name type="scientific">Croceibacterium atlanticum</name>
    <dbReference type="NCBI Taxonomy" id="1267766"/>
    <lineage>
        <taxon>Bacteria</taxon>
        <taxon>Pseudomonadati</taxon>
        <taxon>Pseudomonadota</taxon>
        <taxon>Alphaproteobacteria</taxon>
        <taxon>Sphingomonadales</taxon>
        <taxon>Erythrobacteraceae</taxon>
        <taxon>Croceibacterium</taxon>
    </lineage>
</organism>
<dbReference type="Proteomes" id="UP000034392">
    <property type="component" value="Chromosome"/>
</dbReference>
<dbReference type="AlphaFoldDB" id="A0A0F7KNN9"/>
<accession>A0A0F7KNN9</accession>
<dbReference type="InterPro" id="IPR029787">
    <property type="entry name" value="Nucleotide_cyclase"/>
</dbReference>
<dbReference type="FunFam" id="3.30.70.270:FF:000001">
    <property type="entry name" value="Diguanylate cyclase domain protein"/>
    <property type="match status" value="1"/>
</dbReference>
<evidence type="ECO:0000313" key="4">
    <source>
        <dbReference type="Proteomes" id="UP000034392"/>
    </source>
</evidence>
<dbReference type="PROSITE" id="PS50887">
    <property type="entry name" value="GGDEF"/>
    <property type="match status" value="1"/>
</dbReference>
<dbReference type="RefSeq" id="WP_082347848.1">
    <property type="nucleotide sequence ID" value="NZ_JACIJL010000005.1"/>
</dbReference>
<dbReference type="NCBIfam" id="TIGR00254">
    <property type="entry name" value="GGDEF"/>
    <property type="match status" value="1"/>
</dbReference>
<dbReference type="InterPro" id="IPR007892">
    <property type="entry name" value="CHASE4"/>
</dbReference>
<evidence type="ECO:0000313" key="3">
    <source>
        <dbReference type="EMBL" id="AKH42128.1"/>
    </source>
</evidence>
<keyword evidence="1" id="KW-0472">Membrane</keyword>
<dbReference type="Gene3D" id="3.30.70.270">
    <property type="match status" value="1"/>
</dbReference>
<sequence>MIMRAGGGFERRFRMRVLLPGGLVLLATSVLCGAALIAAGRSADSLSAMAQQAEVWKATSEAMDELALAQESVGMCEECIEEAASADPDGAWLDKNIGEPLFDLYDAHATYILDPDDRPVYASVQRQRLAPAAFDQVAPALQRFVQLARGEIQRPSGQSNLSERLPGSPPAPLVLAPMPGLWDEPVTAYPSVRTTPNVVHSTDLVRIGDRIAVVSVMQMARSSQGEPQAAEQPPVLVNLRYLDDEFLREAAQRNYLLDARISDSPTPLDGESSAALTNSDSVRLAYFFWKPQPSGALVIKGLLLPAAGAFAVIATLVLLMALGMRILMKRDDEHLSQLEEAHVELRAKEAQAHHLAYHDALTGLPNRALFNDRVEQALIKSRHGDAVAILLLDLDRFKHVNDRFGHLVGDELIREVGMRLLRVFPASKSVARLGGDEFAILIEKDDLSHGIEDTLERIVEDVQRPYEVLGNQVHVGVSIGIVIAPEYGSDRTELMRKADIALYRAKAEGRNCYRFFDQSMDETVQLRATIESDLRNAICSGTELSIHYQPLVDSISGEVRRFSAGATRNWGGYRRSNSYRWRKRRA</sequence>
<dbReference type="CDD" id="cd01949">
    <property type="entry name" value="GGDEF"/>
    <property type="match status" value="1"/>
</dbReference>
<keyword evidence="3" id="KW-0378">Hydrolase</keyword>
<dbReference type="InterPro" id="IPR052163">
    <property type="entry name" value="DGC-Regulatory_Protein"/>
</dbReference>
<dbReference type="Pfam" id="PF00990">
    <property type="entry name" value="GGDEF"/>
    <property type="match status" value="1"/>
</dbReference>
<dbReference type="PATRIC" id="fig|1267766.3.peg.1087"/>
<dbReference type="Pfam" id="PF05228">
    <property type="entry name" value="CHASE4"/>
    <property type="match status" value="1"/>
</dbReference>
<name>A0A0F7KNN9_9SPHN</name>
<dbReference type="PANTHER" id="PTHR46663">
    <property type="entry name" value="DIGUANYLATE CYCLASE DGCT-RELATED"/>
    <property type="match status" value="1"/>
</dbReference>
<feature type="transmembrane region" description="Helical" evidence="1">
    <location>
        <begin position="302"/>
        <end position="322"/>
    </location>
</feature>
<dbReference type="EMBL" id="CP011452">
    <property type="protein sequence ID" value="AKH42128.1"/>
    <property type="molecule type" value="Genomic_DNA"/>
</dbReference>
<keyword evidence="1" id="KW-1133">Transmembrane helix</keyword>
<gene>
    <name evidence="3" type="primary">gmr_3</name>
    <name evidence="3" type="ORF">WYH_01081</name>
</gene>
<dbReference type="InterPro" id="IPR043128">
    <property type="entry name" value="Rev_trsase/Diguanyl_cyclase"/>
</dbReference>
<evidence type="ECO:0000259" key="2">
    <source>
        <dbReference type="PROSITE" id="PS50887"/>
    </source>
</evidence>
<proteinExistence type="predicted"/>
<keyword evidence="4" id="KW-1185">Reference proteome</keyword>
<dbReference type="GO" id="GO:0071111">
    <property type="term" value="F:cyclic-guanylate-specific phosphodiesterase activity"/>
    <property type="evidence" value="ECO:0007669"/>
    <property type="project" value="UniProtKB-EC"/>
</dbReference>
<dbReference type="PANTHER" id="PTHR46663:SF3">
    <property type="entry name" value="SLL0267 PROTEIN"/>
    <property type="match status" value="1"/>
</dbReference>
<dbReference type="SUPFAM" id="SSF55073">
    <property type="entry name" value="Nucleotide cyclase"/>
    <property type="match status" value="1"/>
</dbReference>
<dbReference type="EC" id="3.1.4.52" evidence="3"/>
<dbReference type="STRING" id="1267766.WYH_01081"/>
<dbReference type="InterPro" id="IPR000160">
    <property type="entry name" value="GGDEF_dom"/>
</dbReference>
<dbReference type="SMART" id="SM00267">
    <property type="entry name" value="GGDEF"/>
    <property type="match status" value="1"/>
</dbReference>
<dbReference type="KEGG" id="aay:WYH_01081"/>
<feature type="domain" description="GGDEF" evidence="2">
    <location>
        <begin position="385"/>
        <end position="518"/>
    </location>
</feature>
<reference evidence="3" key="1">
    <citation type="submission" date="2015-05" db="EMBL/GenBank/DDBJ databases">
        <title>The complete genome of Altererythrobacter atlanticus strain 26DY36.</title>
        <authorList>
            <person name="Wu Y.-H."/>
            <person name="Cheng H."/>
            <person name="Wu X.-W."/>
        </authorList>
    </citation>
    <scope>NUCLEOTIDE SEQUENCE [LARGE SCALE GENOMIC DNA]</scope>
    <source>
        <strain evidence="3">26DY36</strain>
    </source>
</reference>
<protein>
    <submittedName>
        <fullName evidence="3">Cyclic di-GMP phosphodiesterase Gmr</fullName>
        <ecNumber evidence="3">3.1.4.52</ecNumber>
    </submittedName>
</protein>